<protein>
    <submittedName>
        <fullName evidence="1">Uncharacterized protein</fullName>
    </submittedName>
</protein>
<proteinExistence type="predicted"/>
<evidence type="ECO:0000313" key="2">
    <source>
        <dbReference type="Proteomes" id="UP000184123"/>
    </source>
</evidence>
<dbReference type="AlphaFoldDB" id="A0A1M7LY60"/>
<dbReference type="STRING" id="44933.SAMN05660971_04008"/>
<gene>
    <name evidence="1" type="ORF">SAMN05660971_04008</name>
</gene>
<dbReference type="Proteomes" id="UP000184123">
    <property type="component" value="Unassembled WGS sequence"/>
</dbReference>
<accession>A0A1M7LY60</accession>
<name>A0A1M7LY60_9GAMM</name>
<organism evidence="1 2">
    <name type="scientific">Halomonas cupida</name>
    <dbReference type="NCBI Taxonomy" id="44933"/>
    <lineage>
        <taxon>Bacteria</taxon>
        <taxon>Pseudomonadati</taxon>
        <taxon>Pseudomonadota</taxon>
        <taxon>Gammaproteobacteria</taxon>
        <taxon>Oceanospirillales</taxon>
        <taxon>Halomonadaceae</taxon>
        <taxon>Halomonas</taxon>
    </lineage>
</organism>
<dbReference type="EMBL" id="FRCA01000014">
    <property type="protein sequence ID" value="SHM83210.1"/>
    <property type="molecule type" value="Genomic_DNA"/>
</dbReference>
<reference evidence="1 2" key="1">
    <citation type="submission" date="2016-11" db="EMBL/GenBank/DDBJ databases">
        <authorList>
            <person name="Jaros S."/>
            <person name="Januszkiewicz K."/>
            <person name="Wedrychowicz H."/>
        </authorList>
    </citation>
    <scope>NUCLEOTIDE SEQUENCE [LARGE SCALE GENOMIC DNA]</scope>
    <source>
        <strain evidence="1 2">DSM 4740</strain>
    </source>
</reference>
<sequence>METSSVSMGRHGGRAKTWYSMCINDEENTMRILLPVAVLLGATLLAGCSYHPARISPEPLIILDDDHRHDDRYYDRGRGGFCPPGQAKKGRC</sequence>
<evidence type="ECO:0000313" key="1">
    <source>
        <dbReference type="EMBL" id="SHM83210.1"/>
    </source>
</evidence>